<dbReference type="EMBL" id="JACJJG010000031">
    <property type="protein sequence ID" value="MBM6673676.1"/>
    <property type="molecule type" value="Genomic_DNA"/>
</dbReference>
<sequence>MQNPRGFDVITYQQLPNNGLYIRVQVTDQTVTLQNVYQSLINDSWINRFFAQCDWMQTSVTARVTPTIQQIASDFNNGANPTINSDTGEKLVSEISRRTLVEDYNYWDMPIAELFKQKKDGNPGFDFHTVTSDGILLMFGEAKYVANTTAYNSALNQIGEFIDARKDMMDLFEIERFMPSQTPLNNANNNIKGYVAAFSTNGAADNYIISKVIGHKNYCMLSHYPLFIAIAVDL</sequence>
<comment type="caution">
    <text evidence="1">The sequence shown here is derived from an EMBL/GenBank/DDBJ whole genome shotgun (WGS) entry which is preliminary data.</text>
</comment>
<evidence type="ECO:0000313" key="2">
    <source>
        <dbReference type="Proteomes" id="UP000706891"/>
    </source>
</evidence>
<evidence type="ECO:0000313" key="1">
    <source>
        <dbReference type="EMBL" id="MBM6673676.1"/>
    </source>
</evidence>
<accession>A0A939B7E3</accession>
<dbReference type="AlphaFoldDB" id="A0A939B7E3"/>
<gene>
    <name evidence="1" type="ORF">H6A34_07285</name>
</gene>
<reference evidence="1" key="1">
    <citation type="submission" date="2020-08" db="EMBL/GenBank/DDBJ databases">
        <authorList>
            <person name="Cejkova D."/>
            <person name="Kubasova T."/>
            <person name="Jahodarova E."/>
            <person name="Rychlik I."/>
        </authorList>
    </citation>
    <scope>NUCLEOTIDE SEQUENCE</scope>
    <source>
        <strain evidence="1">An824</strain>
    </source>
</reference>
<proteinExistence type="predicted"/>
<protein>
    <submittedName>
        <fullName evidence="1">Uncharacterized protein</fullName>
    </submittedName>
</protein>
<dbReference type="RefSeq" id="WP_204471099.1">
    <property type="nucleotide sequence ID" value="NZ_JACJJG010000031.1"/>
</dbReference>
<keyword evidence="2" id="KW-1185">Reference proteome</keyword>
<name>A0A939B7E3_9BACT</name>
<reference evidence="1" key="2">
    <citation type="journal article" date="2021" name="Sci. Rep.">
        <title>The distribution of antibiotic resistance genes in chicken gut microbiota commensals.</title>
        <authorList>
            <person name="Juricova H."/>
            <person name="Matiasovicova J."/>
            <person name="Kubasova T."/>
            <person name="Cejkova D."/>
            <person name="Rychlik I."/>
        </authorList>
    </citation>
    <scope>NUCLEOTIDE SEQUENCE</scope>
    <source>
        <strain evidence="1">An824</strain>
    </source>
</reference>
<dbReference type="Proteomes" id="UP000706891">
    <property type="component" value="Unassembled WGS sequence"/>
</dbReference>
<organism evidence="1 2">
    <name type="scientific">Marseilla massiliensis</name>
    <dbReference type="NCBI Taxonomy" id="1841864"/>
    <lineage>
        <taxon>Bacteria</taxon>
        <taxon>Pseudomonadati</taxon>
        <taxon>Bacteroidota</taxon>
        <taxon>Bacteroidia</taxon>
        <taxon>Bacteroidales</taxon>
        <taxon>Prevotellaceae</taxon>
        <taxon>Marseilla</taxon>
    </lineage>
</organism>